<dbReference type="PANTHER" id="PTHR18945">
    <property type="entry name" value="NEUROTRANSMITTER GATED ION CHANNEL"/>
    <property type="match status" value="1"/>
</dbReference>
<feature type="domain" description="Neurotransmitter-gated ion-channel transmembrane" evidence="7">
    <location>
        <begin position="254"/>
        <end position="350"/>
    </location>
</feature>
<evidence type="ECO:0000313" key="9">
    <source>
        <dbReference type="Proteomes" id="UP000076420"/>
    </source>
</evidence>
<protein>
    <recommendedName>
        <fullName evidence="10">Neurotransmitter-gated ion-channel ligand-binding domain-containing protein</fullName>
    </recommendedName>
</protein>
<dbReference type="KEGG" id="bgt:106058803"/>
<dbReference type="OrthoDB" id="6153337at2759"/>
<organism evidence="8 9">
    <name type="scientific">Biomphalaria glabrata</name>
    <name type="common">Bloodfluke planorb</name>
    <name type="synonym">Freshwater snail</name>
    <dbReference type="NCBI Taxonomy" id="6526"/>
    <lineage>
        <taxon>Eukaryota</taxon>
        <taxon>Metazoa</taxon>
        <taxon>Spiralia</taxon>
        <taxon>Lophotrochozoa</taxon>
        <taxon>Mollusca</taxon>
        <taxon>Gastropoda</taxon>
        <taxon>Heterobranchia</taxon>
        <taxon>Euthyneura</taxon>
        <taxon>Panpulmonata</taxon>
        <taxon>Hygrophila</taxon>
        <taxon>Lymnaeoidea</taxon>
        <taxon>Planorbidae</taxon>
        <taxon>Biomphalaria</taxon>
    </lineage>
</organism>
<evidence type="ECO:0008006" key="10">
    <source>
        <dbReference type="Google" id="ProtNLM"/>
    </source>
</evidence>
<dbReference type="InterPro" id="IPR036734">
    <property type="entry name" value="Neur_chan_lig-bd_sf"/>
</dbReference>
<dbReference type="EnsemblMetazoa" id="BGLB030289-RA">
    <property type="protein sequence ID" value="BGLB030289-PA"/>
    <property type="gene ID" value="BGLB030289"/>
</dbReference>
<dbReference type="InterPro" id="IPR006201">
    <property type="entry name" value="Neur_channel"/>
</dbReference>
<dbReference type="GO" id="GO:0016020">
    <property type="term" value="C:membrane"/>
    <property type="evidence" value="ECO:0007669"/>
    <property type="project" value="UniProtKB-SubCell"/>
</dbReference>
<dbReference type="GO" id="GO:0005230">
    <property type="term" value="F:extracellular ligand-gated monoatomic ion channel activity"/>
    <property type="evidence" value="ECO:0007669"/>
    <property type="project" value="InterPro"/>
</dbReference>
<evidence type="ECO:0000259" key="6">
    <source>
        <dbReference type="Pfam" id="PF02931"/>
    </source>
</evidence>
<dbReference type="Pfam" id="PF02931">
    <property type="entry name" value="Neur_chan_LBD"/>
    <property type="match status" value="1"/>
</dbReference>
<evidence type="ECO:0000256" key="2">
    <source>
        <dbReference type="ARBA" id="ARBA00022692"/>
    </source>
</evidence>
<dbReference type="VEuPathDB" id="VectorBase:BGLB030289"/>
<evidence type="ECO:0000256" key="4">
    <source>
        <dbReference type="ARBA" id="ARBA00023136"/>
    </source>
</evidence>
<dbReference type="InterPro" id="IPR006029">
    <property type="entry name" value="Neurotrans-gated_channel_TM"/>
</dbReference>
<dbReference type="Pfam" id="PF02932">
    <property type="entry name" value="Neur_chan_memb"/>
    <property type="match status" value="1"/>
</dbReference>
<dbReference type="InterPro" id="IPR018000">
    <property type="entry name" value="Neurotransmitter_ion_chnl_CS"/>
</dbReference>
<keyword evidence="3 5" id="KW-1133">Transmembrane helix</keyword>
<evidence type="ECO:0000259" key="7">
    <source>
        <dbReference type="Pfam" id="PF02932"/>
    </source>
</evidence>
<dbReference type="AlphaFoldDB" id="A0A2C9LEH9"/>
<dbReference type="FunFam" id="2.70.170.10:FF:000028">
    <property type="entry name" value="AcetylCholine Receptor"/>
    <property type="match status" value="1"/>
</dbReference>
<keyword evidence="5" id="KW-0407">Ion channel</keyword>
<reference evidence="8" key="1">
    <citation type="submission" date="2020-05" db="UniProtKB">
        <authorList>
            <consortium name="EnsemblMetazoa"/>
        </authorList>
    </citation>
    <scope>IDENTIFICATION</scope>
    <source>
        <strain evidence="8">BB02</strain>
    </source>
</reference>
<evidence type="ECO:0000313" key="8">
    <source>
        <dbReference type="EnsemblMetazoa" id="BGLB030289-PA"/>
    </source>
</evidence>
<dbReference type="GO" id="GO:0004888">
    <property type="term" value="F:transmembrane signaling receptor activity"/>
    <property type="evidence" value="ECO:0007669"/>
    <property type="project" value="InterPro"/>
</dbReference>
<feature type="transmembrane region" description="Helical" evidence="5">
    <location>
        <begin position="400"/>
        <end position="421"/>
    </location>
</feature>
<dbReference type="PROSITE" id="PS00236">
    <property type="entry name" value="NEUROTR_ION_CHANNEL"/>
    <property type="match status" value="1"/>
</dbReference>
<comment type="similarity">
    <text evidence="5">Belongs to the ligand-gated ion channel (TC 1.A.9) family.</text>
</comment>
<feature type="transmembrane region" description="Helical" evidence="5">
    <location>
        <begin position="309"/>
        <end position="333"/>
    </location>
</feature>
<dbReference type="VEuPathDB" id="VectorBase:BGLAX_044656"/>
<comment type="caution">
    <text evidence="5">Lacks conserved residue(s) required for the propagation of feature annotation.</text>
</comment>
<feature type="transmembrane region" description="Helical" evidence="5">
    <location>
        <begin position="248"/>
        <end position="270"/>
    </location>
</feature>
<name>A0A2C9LEH9_BIOGL</name>
<dbReference type="SUPFAM" id="SSF63712">
    <property type="entry name" value="Nicotinic receptor ligand binding domain-like"/>
    <property type="match status" value="1"/>
</dbReference>
<dbReference type="CDD" id="cd18989">
    <property type="entry name" value="LGIC_ECD_cation"/>
    <property type="match status" value="1"/>
</dbReference>
<dbReference type="PRINTS" id="PR00252">
    <property type="entry name" value="NRIONCHANNEL"/>
</dbReference>
<proteinExistence type="inferred from homology"/>
<evidence type="ECO:0000256" key="5">
    <source>
        <dbReference type="RuleBase" id="RU000687"/>
    </source>
</evidence>
<dbReference type="Gene3D" id="2.70.170.10">
    <property type="entry name" value="Neurotransmitter-gated ion-channel ligand-binding domain"/>
    <property type="match status" value="1"/>
</dbReference>
<keyword evidence="4 5" id="KW-0472">Membrane</keyword>
<dbReference type="Proteomes" id="UP000076420">
    <property type="component" value="Unassembled WGS sequence"/>
</dbReference>
<evidence type="ECO:0000256" key="1">
    <source>
        <dbReference type="ARBA" id="ARBA00004141"/>
    </source>
</evidence>
<keyword evidence="5" id="KW-0406">Ion transport</keyword>
<evidence type="ECO:0000256" key="3">
    <source>
        <dbReference type="ARBA" id="ARBA00022989"/>
    </source>
</evidence>
<dbReference type="InterPro" id="IPR036719">
    <property type="entry name" value="Neuro-gated_channel_TM_sf"/>
</dbReference>
<gene>
    <name evidence="8" type="primary">106058803</name>
</gene>
<comment type="subcellular location">
    <subcellularLocation>
        <location evidence="1">Membrane</location>
        <topology evidence="1">Multi-pass membrane protein</topology>
    </subcellularLocation>
</comment>
<dbReference type="Gene3D" id="1.20.58.390">
    <property type="entry name" value="Neurotransmitter-gated ion-channel transmembrane domain"/>
    <property type="match status" value="1"/>
</dbReference>
<keyword evidence="5" id="KW-0813">Transport</keyword>
<dbReference type="InterPro" id="IPR038050">
    <property type="entry name" value="Neuro_actylchol_rec"/>
</dbReference>
<dbReference type="SUPFAM" id="SSF90112">
    <property type="entry name" value="Neurotransmitter-gated ion-channel transmembrane pore"/>
    <property type="match status" value="1"/>
</dbReference>
<keyword evidence="2 5" id="KW-0812">Transmembrane</keyword>
<dbReference type="CDD" id="cd19051">
    <property type="entry name" value="LGIC_TM_cation"/>
    <property type="match status" value="1"/>
</dbReference>
<dbReference type="STRING" id="6526.A0A2C9LEH9"/>
<accession>A0A2C9LEH9</accession>
<sequence>MNQIMTAEILRRIFQLCAKTICFCFFVTMTTGECCGGADDMKRLHAALLGNYNPDVRPCTNYSTPLNITATLHLSTVQDLDIKNQVMKLIGYISFTWIDEQLRWNESDYGYITDMLLPQKKIWRPDMAIYNSVDERVFLGNEETLVVITSRGEVRWEPVINMGLTCKVDISKYPFDQNTCKIDLMSWMNDNTSVNLMTPDDPIIESELIPNGQFWITGGGIETGSSITNNKYYFYITYKLLLKRRPNYLVLTLMVPITMLAVMCALPFFLSPDEPEKLMVSITLLLSFTVLTDFINRKLPETSDKISTIVWYMTSLFVQAFFGVICNACVLILHKWDSERDGRVFSRSRSASLPGEVAVATISQLPAHSRVDSVTLGDDASGTVDLLDAGKPSRAHKLNLCLIVINTTVLLALSLIAWLQMLM</sequence>
<feature type="domain" description="Neurotransmitter-gated ion-channel ligand-binding" evidence="6">
    <location>
        <begin position="42"/>
        <end position="246"/>
    </location>
</feature>
<dbReference type="InterPro" id="IPR006202">
    <property type="entry name" value="Neur_chan_lig-bd"/>
</dbReference>